<evidence type="ECO:0000313" key="7">
    <source>
        <dbReference type="Proteomes" id="UP000501753"/>
    </source>
</evidence>
<feature type="compositionally biased region" description="Polar residues" evidence="1">
    <location>
        <begin position="70"/>
        <end position="79"/>
    </location>
</feature>
<protein>
    <submittedName>
        <fullName evidence="4">Carbohydrate-binding protein</fullName>
    </submittedName>
</protein>
<feature type="domain" description="CBM6" evidence="3">
    <location>
        <begin position="177"/>
        <end position="311"/>
    </location>
</feature>
<keyword evidence="2" id="KW-0812">Transmembrane</keyword>
<dbReference type="EMBL" id="CP034687">
    <property type="protein sequence ID" value="AZS86516.1"/>
    <property type="molecule type" value="Genomic_DNA"/>
</dbReference>
<dbReference type="InterPro" id="IPR008979">
    <property type="entry name" value="Galactose-bd-like_sf"/>
</dbReference>
<evidence type="ECO:0000256" key="1">
    <source>
        <dbReference type="SAM" id="MobiDB-lite"/>
    </source>
</evidence>
<evidence type="ECO:0000259" key="3">
    <source>
        <dbReference type="PROSITE" id="PS51175"/>
    </source>
</evidence>
<dbReference type="KEGG" id="sgd:ELQ87_21355"/>
<feature type="compositionally biased region" description="Low complexity" evidence="1">
    <location>
        <begin position="150"/>
        <end position="174"/>
    </location>
</feature>
<gene>
    <name evidence="5" type="ORF">DDJ31_17915</name>
    <name evidence="4" type="ORF">ELQ87_21355</name>
</gene>
<keyword evidence="2" id="KW-0472">Membrane</keyword>
<dbReference type="Proteomes" id="UP000271291">
    <property type="component" value="Chromosome"/>
</dbReference>
<feature type="compositionally biased region" description="Gly residues" evidence="1">
    <location>
        <begin position="91"/>
        <end position="111"/>
    </location>
</feature>
<reference evidence="4 6" key="2">
    <citation type="submission" date="2018-12" db="EMBL/GenBank/DDBJ databases">
        <title>Streptomyces griseoviridis F1-27 complete genome.</title>
        <authorList>
            <person name="Mariita R.M."/>
            <person name="Sello J.K."/>
        </authorList>
    </citation>
    <scope>NUCLEOTIDE SEQUENCE [LARGE SCALE GENOMIC DNA]</scope>
    <source>
        <strain evidence="4 6">F1-27</strain>
    </source>
</reference>
<dbReference type="RefSeq" id="WP_127179329.1">
    <property type="nucleotide sequence ID" value="NZ_CP029078.1"/>
</dbReference>
<evidence type="ECO:0000256" key="2">
    <source>
        <dbReference type="SAM" id="Phobius"/>
    </source>
</evidence>
<keyword evidence="2" id="KW-1133">Transmembrane helix</keyword>
<feature type="compositionally biased region" description="Low complexity" evidence="1">
    <location>
        <begin position="46"/>
        <end position="69"/>
    </location>
</feature>
<evidence type="ECO:0000313" key="4">
    <source>
        <dbReference type="EMBL" id="AZS86516.1"/>
    </source>
</evidence>
<evidence type="ECO:0000313" key="6">
    <source>
        <dbReference type="Proteomes" id="UP000271291"/>
    </source>
</evidence>
<sequence length="317" mass="32194">MTSGNNGAHTPEDDDPFGYLYADGQANGAQPPSGGGYGYPNSVNRVRAVGQRQYGGQQQAQAPASPYGQVPQQQGSYGQPNAHYSAPETLPGGGGAGGRQPGYGPPGGRGRGPNTKGLLIGAIAVVAAVVIGIAVAMAGGDTKDDKANDAGSTETESSQSAEPSTSASSSVSEGELPEIDAKALNLGSGASTASEVKGASADGGVYVSGLNQAGASVTWTVNGIPSDGTYTVFARYSTADDDQSMTLTVNGKPFGSKLNLGNFAHAKDGDLEKGWTKTFAWPTLTKGTNTISLSCQDGDKCNVLLDQLWLKKGQVKE</sequence>
<feature type="transmembrane region" description="Helical" evidence="2">
    <location>
        <begin position="118"/>
        <end position="139"/>
    </location>
</feature>
<dbReference type="PROSITE" id="PS51175">
    <property type="entry name" value="CBM6"/>
    <property type="match status" value="1"/>
</dbReference>
<feature type="region of interest" description="Disordered" evidence="1">
    <location>
        <begin position="140"/>
        <end position="176"/>
    </location>
</feature>
<reference evidence="5 7" key="1">
    <citation type="submission" date="2018-04" db="EMBL/GenBank/DDBJ databases">
        <title>Complete genome sequences of Streptomyces griseoviridis K61 and characterization of antagonistic properties of biological control agents.</title>
        <authorList>
            <person name="Mariita R.M."/>
            <person name="Sello J.K."/>
        </authorList>
    </citation>
    <scope>NUCLEOTIDE SEQUENCE [LARGE SCALE GENOMIC DNA]</scope>
    <source>
        <strain evidence="5 7">K61</strain>
    </source>
</reference>
<proteinExistence type="predicted"/>
<dbReference type="Gene3D" id="2.60.120.260">
    <property type="entry name" value="Galactose-binding domain-like"/>
    <property type="match status" value="1"/>
</dbReference>
<accession>A0A3Q9KXM8</accession>
<dbReference type="EMBL" id="CP029078">
    <property type="protein sequence ID" value="QCN86619.1"/>
    <property type="molecule type" value="Genomic_DNA"/>
</dbReference>
<feature type="region of interest" description="Disordered" evidence="1">
    <location>
        <begin position="1"/>
        <end position="111"/>
    </location>
</feature>
<evidence type="ECO:0000313" key="5">
    <source>
        <dbReference type="EMBL" id="QCN86619.1"/>
    </source>
</evidence>
<name>A0A3Q9KXM8_STRGD</name>
<dbReference type="Proteomes" id="UP000501753">
    <property type="component" value="Chromosome"/>
</dbReference>
<dbReference type="SUPFAM" id="SSF49785">
    <property type="entry name" value="Galactose-binding domain-like"/>
    <property type="match status" value="1"/>
</dbReference>
<keyword evidence="7" id="KW-1185">Reference proteome</keyword>
<dbReference type="GO" id="GO:0030246">
    <property type="term" value="F:carbohydrate binding"/>
    <property type="evidence" value="ECO:0007669"/>
    <property type="project" value="InterPro"/>
</dbReference>
<dbReference type="OrthoDB" id="190883at2"/>
<dbReference type="InterPro" id="IPR005084">
    <property type="entry name" value="CBM6"/>
</dbReference>
<dbReference type="AlphaFoldDB" id="A0A3Q9KXM8"/>
<organism evidence="4 6">
    <name type="scientific">Streptomyces griseoviridis</name>
    <dbReference type="NCBI Taxonomy" id="45398"/>
    <lineage>
        <taxon>Bacteria</taxon>
        <taxon>Bacillati</taxon>
        <taxon>Actinomycetota</taxon>
        <taxon>Actinomycetes</taxon>
        <taxon>Kitasatosporales</taxon>
        <taxon>Streptomycetaceae</taxon>
        <taxon>Streptomyces</taxon>
    </lineage>
</organism>